<evidence type="ECO:0000313" key="2">
    <source>
        <dbReference type="EMBL" id="GFC74822.1"/>
    </source>
</evidence>
<feature type="region of interest" description="Disordered" evidence="1">
    <location>
        <begin position="1"/>
        <end position="42"/>
    </location>
</feature>
<organism evidence="2">
    <name type="scientific">Tanacetum cinerariifolium</name>
    <name type="common">Dalmatian daisy</name>
    <name type="synonym">Chrysanthemum cinerariifolium</name>
    <dbReference type="NCBI Taxonomy" id="118510"/>
    <lineage>
        <taxon>Eukaryota</taxon>
        <taxon>Viridiplantae</taxon>
        <taxon>Streptophyta</taxon>
        <taxon>Embryophyta</taxon>
        <taxon>Tracheophyta</taxon>
        <taxon>Spermatophyta</taxon>
        <taxon>Magnoliopsida</taxon>
        <taxon>eudicotyledons</taxon>
        <taxon>Gunneridae</taxon>
        <taxon>Pentapetalae</taxon>
        <taxon>asterids</taxon>
        <taxon>campanulids</taxon>
        <taxon>Asterales</taxon>
        <taxon>Asteraceae</taxon>
        <taxon>Asteroideae</taxon>
        <taxon>Anthemideae</taxon>
        <taxon>Anthemidinae</taxon>
        <taxon>Tanacetum</taxon>
    </lineage>
</organism>
<evidence type="ECO:0000256" key="1">
    <source>
        <dbReference type="SAM" id="MobiDB-lite"/>
    </source>
</evidence>
<protein>
    <submittedName>
        <fullName evidence="2">Uncharacterized protein</fullName>
    </submittedName>
</protein>
<comment type="caution">
    <text evidence="2">The sequence shown here is derived from an EMBL/GenBank/DDBJ whole genome shotgun (WGS) entry which is preliminary data.</text>
</comment>
<accession>A0A699QW85</accession>
<gene>
    <name evidence="2" type="ORF">Tci_846792</name>
</gene>
<feature type="compositionally biased region" description="Basic residues" evidence="1">
    <location>
        <begin position="1"/>
        <end position="10"/>
    </location>
</feature>
<feature type="compositionally biased region" description="Basic and acidic residues" evidence="1">
    <location>
        <begin position="25"/>
        <end position="42"/>
    </location>
</feature>
<dbReference type="AlphaFoldDB" id="A0A699QW85"/>
<proteinExistence type="predicted"/>
<name>A0A699QW85_TANCI</name>
<reference evidence="2" key="1">
    <citation type="journal article" date="2019" name="Sci. Rep.">
        <title>Draft genome of Tanacetum cinerariifolium, the natural source of mosquito coil.</title>
        <authorList>
            <person name="Yamashiro T."/>
            <person name="Shiraishi A."/>
            <person name="Satake H."/>
            <person name="Nakayama K."/>
        </authorList>
    </citation>
    <scope>NUCLEOTIDE SEQUENCE</scope>
</reference>
<dbReference type="EMBL" id="BKCJ011048998">
    <property type="protein sequence ID" value="GFC74822.1"/>
    <property type="molecule type" value="Genomic_DNA"/>
</dbReference>
<sequence length="70" mass="8197">MRNRHSRPLSRRAGEGQVPDSHNGLLHEVDRSKGSGNDYRRAGEEIRMGQYCMLLRYSGKNNLRQWQTIR</sequence>